<keyword evidence="1" id="KW-0472">Membrane</keyword>
<feature type="transmembrane region" description="Helical" evidence="1">
    <location>
        <begin position="62"/>
        <end position="81"/>
    </location>
</feature>
<feature type="transmembrane region" description="Helical" evidence="1">
    <location>
        <begin position="93"/>
        <end position="110"/>
    </location>
</feature>
<keyword evidence="1" id="KW-0812">Transmembrane</keyword>
<evidence type="ECO:0000313" key="3">
    <source>
        <dbReference type="Proteomes" id="UP000509222"/>
    </source>
</evidence>
<evidence type="ECO:0000313" key="2">
    <source>
        <dbReference type="EMBL" id="QKX51528.1"/>
    </source>
</evidence>
<evidence type="ECO:0008006" key="4">
    <source>
        <dbReference type="Google" id="ProtNLM"/>
    </source>
</evidence>
<gene>
    <name evidence="2" type="ORF">HF394_13700</name>
</gene>
<reference evidence="2 3" key="1">
    <citation type="submission" date="2020-04" db="EMBL/GenBank/DDBJ databases">
        <authorList>
            <person name="Pajer P."/>
            <person name="Broz P."/>
        </authorList>
    </citation>
    <scope>NUCLEOTIDE SEQUENCE [LARGE SCALE GENOMIC DNA]</scope>
    <source>
        <strain evidence="3">NRL-ATB46093</strain>
    </source>
</reference>
<organism evidence="2 3">
    <name type="scientific">Planococcus glaciei</name>
    <dbReference type="NCBI Taxonomy" id="459472"/>
    <lineage>
        <taxon>Bacteria</taxon>
        <taxon>Bacillati</taxon>
        <taxon>Bacillota</taxon>
        <taxon>Bacilli</taxon>
        <taxon>Bacillales</taxon>
        <taxon>Caryophanaceae</taxon>
        <taxon>Planococcus</taxon>
    </lineage>
</organism>
<dbReference type="Proteomes" id="UP000509222">
    <property type="component" value="Chromosome"/>
</dbReference>
<dbReference type="AlphaFoldDB" id="A0A7H8QBX8"/>
<dbReference type="RefSeq" id="WP_176294745.1">
    <property type="nucleotide sequence ID" value="NZ_CP051177.1"/>
</dbReference>
<evidence type="ECO:0000256" key="1">
    <source>
        <dbReference type="SAM" id="Phobius"/>
    </source>
</evidence>
<keyword evidence="3" id="KW-1185">Reference proteome</keyword>
<proteinExistence type="predicted"/>
<dbReference type="EMBL" id="CP051177">
    <property type="protein sequence ID" value="QKX51528.1"/>
    <property type="molecule type" value="Genomic_DNA"/>
</dbReference>
<reference evidence="3" key="2">
    <citation type="submission" date="2020-06" db="EMBL/GenBank/DDBJ databases">
        <title>Isolation of Planomicrobium glaciei.</title>
        <authorList>
            <person name="Malisova L."/>
            <person name="Safrankova R."/>
            <person name="Jakubu V."/>
            <person name="Spanelova P."/>
        </authorList>
    </citation>
    <scope>NUCLEOTIDE SEQUENCE [LARGE SCALE GENOMIC DNA]</scope>
    <source>
        <strain evidence="3">NRL-ATB46093</strain>
    </source>
</reference>
<keyword evidence="1" id="KW-1133">Transmembrane helix</keyword>
<feature type="transmembrane region" description="Helical" evidence="1">
    <location>
        <begin position="32"/>
        <end position="50"/>
    </location>
</feature>
<sequence length="121" mass="13818">MRGIVLLLMLGFTFLMFNDFFPETLPGLKVSKWIVLLLILVLFTCISVLADKEQEERRTLKWTLFSSLYLLFVVIGMSVLGGHSTSGISLDNPIVWVLLLVSLFQISIQLKRRNSKKSQEL</sequence>
<accession>A0A7H8QBX8</accession>
<name>A0A7H8QBX8_9BACL</name>
<protein>
    <recommendedName>
        <fullName evidence="4">Permease</fullName>
    </recommendedName>
</protein>